<dbReference type="Proteomes" id="UP000266644">
    <property type="component" value="Unassembled WGS sequence"/>
</dbReference>
<evidence type="ECO:0000313" key="2">
    <source>
        <dbReference type="Proteomes" id="UP000266644"/>
    </source>
</evidence>
<name>A0A396BUM5_BACFG</name>
<comment type="caution">
    <text evidence="1">The sequence shown here is derived from an EMBL/GenBank/DDBJ whole genome shotgun (WGS) entry which is preliminary data.</text>
</comment>
<dbReference type="Pfam" id="PF13576">
    <property type="entry name" value="Pentapeptide_3"/>
    <property type="match status" value="1"/>
</dbReference>
<proteinExistence type="predicted"/>
<dbReference type="InterPro" id="IPR001646">
    <property type="entry name" value="5peptide_repeat"/>
</dbReference>
<dbReference type="AlphaFoldDB" id="A0A396BUM5"/>
<protein>
    <recommendedName>
        <fullName evidence="3">Pentapeptide repeat-containing protein</fullName>
    </recommendedName>
</protein>
<sequence>MCNYEYVEVDARKEQEKFPCCLDYYFSLLGEATGAKYELPVDDKGFCIFHSEDLKWKNEHNFNYWFSLLFDFLSLVDDSTIEYEHNGWKEFDFRGVKWIGTANRGAEPFLLLDKLNFSSSMFFLFQKGIFYCELLMDNCNFLECDIDLSLCTFLKPVSLTHLKVNRISCDNSSFLNGLDMGNCVIFKDASFYSMKVSGEFCFASVEFGDVVNFSFSKFDTTLWTLNNISFEMDTDFSSCIFNGRLEFENCTFLAGASFKNALFNDLAEFIESEYYEDVIFESEKSENKIFNKSIRLNLNDDNTFGCFHFKNVNFFNIAEKDRKFLLDHQKDDKAYIGSGCIKYKVQSPIVNIKTDLINQYIIEELTYSFKNYFFHSSGFSLGVEFQDKCIDKISLFYFTDEDIEQSEFLERLGFWGSRYWAFPLDSSEFQFEKTGSAVQKLDDFISKYAVVRKIAVRDLCGYWHKEDTKLLFEVIPCLENKFKLLEDFLRSIETNKMNITMQIDNLNVHGGQVNILENVTNASIQQTVNALPDELIKCLELLMEKLSKEEAIELEGSVRILNNGPAEGEMESLKKRVLNFMNRHGIAVAQSMTASAIFEGLRVVLGIG</sequence>
<dbReference type="RefSeq" id="WP_122330621.1">
    <property type="nucleotide sequence ID" value="NZ_JAQDYY010000019.1"/>
</dbReference>
<organism evidence="1 2">
    <name type="scientific">Bacteroides fragilis</name>
    <dbReference type="NCBI Taxonomy" id="817"/>
    <lineage>
        <taxon>Bacteria</taxon>
        <taxon>Pseudomonadati</taxon>
        <taxon>Bacteroidota</taxon>
        <taxon>Bacteroidia</taxon>
        <taxon>Bacteroidales</taxon>
        <taxon>Bacteroidaceae</taxon>
        <taxon>Bacteroides</taxon>
    </lineage>
</organism>
<reference evidence="1 2" key="1">
    <citation type="submission" date="2018-08" db="EMBL/GenBank/DDBJ databases">
        <title>A genome reference for cultivated species of the human gut microbiota.</title>
        <authorList>
            <person name="Zou Y."/>
            <person name="Xue W."/>
            <person name="Luo G."/>
        </authorList>
    </citation>
    <scope>NUCLEOTIDE SEQUENCE [LARGE SCALE GENOMIC DNA]</scope>
    <source>
        <strain evidence="1 2">AM18-6</strain>
    </source>
</reference>
<evidence type="ECO:0000313" key="1">
    <source>
        <dbReference type="EMBL" id="RHH07937.1"/>
    </source>
</evidence>
<dbReference type="EMBL" id="QRJE01000032">
    <property type="protein sequence ID" value="RHH07937.1"/>
    <property type="molecule type" value="Genomic_DNA"/>
</dbReference>
<gene>
    <name evidence="1" type="ORF">DW228_18565</name>
</gene>
<evidence type="ECO:0008006" key="3">
    <source>
        <dbReference type="Google" id="ProtNLM"/>
    </source>
</evidence>
<accession>A0A396BUM5</accession>